<protein>
    <submittedName>
        <fullName evidence="1">13385_t:CDS:1</fullName>
    </submittedName>
</protein>
<comment type="caution">
    <text evidence="1">The sequence shown here is derived from an EMBL/GenBank/DDBJ whole genome shotgun (WGS) entry which is preliminary data.</text>
</comment>
<sequence>MKESDLPPAYGSTSNLSSQIEIPRLPRKVALRQIYSDFIKYLYDHTQEFFVESTPNGQNIWDRLESKIIVIFCHPNGWDISQQSFLSDCAVGAGIVSEDEVESRIDFVTEGEASVHYALAYSPSTNWLQAGRLFVVVDAGGSTIDSNLYEC</sequence>
<accession>A0ACA9PKP5</accession>
<evidence type="ECO:0000313" key="2">
    <source>
        <dbReference type="Proteomes" id="UP000789525"/>
    </source>
</evidence>
<reference evidence="1" key="1">
    <citation type="submission" date="2021-06" db="EMBL/GenBank/DDBJ databases">
        <authorList>
            <person name="Kallberg Y."/>
            <person name="Tangrot J."/>
            <person name="Rosling A."/>
        </authorList>
    </citation>
    <scope>NUCLEOTIDE SEQUENCE</scope>
    <source>
        <strain evidence="1">CL356</strain>
    </source>
</reference>
<evidence type="ECO:0000313" key="1">
    <source>
        <dbReference type="EMBL" id="CAG8713424.1"/>
    </source>
</evidence>
<gene>
    <name evidence="1" type="ORF">ACOLOM_LOCUS10789</name>
</gene>
<keyword evidence="2" id="KW-1185">Reference proteome</keyword>
<dbReference type="EMBL" id="CAJVPT010036052">
    <property type="protein sequence ID" value="CAG8713424.1"/>
    <property type="molecule type" value="Genomic_DNA"/>
</dbReference>
<feature type="non-terminal residue" evidence="1">
    <location>
        <position position="151"/>
    </location>
</feature>
<proteinExistence type="predicted"/>
<dbReference type="Proteomes" id="UP000789525">
    <property type="component" value="Unassembled WGS sequence"/>
</dbReference>
<name>A0ACA9PKP5_9GLOM</name>
<organism evidence="1 2">
    <name type="scientific">Acaulospora colombiana</name>
    <dbReference type="NCBI Taxonomy" id="27376"/>
    <lineage>
        <taxon>Eukaryota</taxon>
        <taxon>Fungi</taxon>
        <taxon>Fungi incertae sedis</taxon>
        <taxon>Mucoromycota</taxon>
        <taxon>Glomeromycotina</taxon>
        <taxon>Glomeromycetes</taxon>
        <taxon>Diversisporales</taxon>
        <taxon>Acaulosporaceae</taxon>
        <taxon>Acaulospora</taxon>
    </lineage>
</organism>